<sequence>MLRKLVRYLKENRWKTIIVTQDPYEYGSVKGALSDAGIRSKTKSSTPMAGQGSHEFGTTYDILVRQKDFHKATQALTKR</sequence>
<name>A0ABY4EKD6_9BACI</name>
<evidence type="ECO:0000313" key="1">
    <source>
        <dbReference type="EMBL" id="UOQ44932.1"/>
    </source>
</evidence>
<gene>
    <name evidence="1" type="ORF">MUN89_02975</name>
</gene>
<dbReference type="RefSeq" id="WP_244711271.1">
    <property type="nucleotide sequence ID" value="NZ_CP095073.1"/>
</dbReference>
<proteinExistence type="predicted"/>
<dbReference type="EMBL" id="CP095073">
    <property type="protein sequence ID" value="UOQ44932.1"/>
    <property type="molecule type" value="Genomic_DNA"/>
</dbReference>
<dbReference type="InterPro" id="IPR011322">
    <property type="entry name" value="N-reg_PII-like_a/b"/>
</dbReference>
<organism evidence="1 2">
    <name type="scientific">Halobacillus salinarum</name>
    <dbReference type="NCBI Taxonomy" id="2932257"/>
    <lineage>
        <taxon>Bacteria</taxon>
        <taxon>Bacillati</taxon>
        <taxon>Bacillota</taxon>
        <taxon>Bacilli</taxon>
        <taxon>Bacillales</taxon>
        <taxon>Bacillaceae</taxon>
        <taxon>Halobacillus</taxon>
    </lineage>
</organism>
<protein>
    <submittedName>
        <fullName evidence="1">DUF2007 domain-containing protein</fullName>
    </submittedName>
</protein>
<dbReference type="SUPFAM" id="SSF54913">
    <property type="entry name" value="GlnB-like"/>
    <property type="match status" value="1"/>
</dbReference>
<keyword evidence="2" id="KW-1185">Reference proteome</keyword>
<evidence type="ECO:0000313" key="2">
    <source>
        <dbReference type="Proteomes" id="UP000831787"/>
    </source>
</evidence>
<dbReference type="Proteomes" id="UP000831787">
    <property type="component" value="Chromosome"/>
</dbReference>
<reference evidence="1 2" key="1">
    <citation type="submission" date="2022-04" db="EMBL/GenBank/DDBJ databases">
        <title>Halobacillus sp. isolated from saltern.</title>
        <authorList>
            <person name="Won M."/>
            <person name="Lee C.-M."/>
            <person name="Woen H.-Y."/>
            <person name="Kwon S.-W."/>
        </authorList>
    </citation>
    <scope>NUCLEOTIDE SEQUENCE [LARGE SCALE GENOMIC DNA]</scope>
    <source>
        <strain evidence="1 2">SSBR10-3</strain>
    </source>
</reference>
<accession>A0ABY4EKD6</accession>